<dbReference type="GO" id="GO:0071555">
    <property type="term" value="P:cell wall organization"/>
    <property type="evidence" value="ECO:0007669"/>
    <property type="project" value="UniProtKB-KW"/>
</dbReference>
<evidence type="ECO:0000256" key="2">
    <source>
        <dbReference type="ARBA" id="ARBA00022692"/>
    </source>
</evidence>
<comment type="catalytic activity">
    <reaction evidence="7">
        <text>a peptidoglycan chain = a peptidoglycan chain with N-acetyl-1,6-anhydromuramyl-[peptide] at the reducing end + a peptidoglycan chain with N-acetylglucosamine at the non-reducing end.</text>
        <dbReference type="EC" id="4.2.2.29"/>
    </reaction>
</comment>
<keyword evidence="1 7" id="KW-1003">Cell membrane</keyword>
<evidence type="ECO:0000256" key="8">
    <source>
        <dbReference type="SAM" id="MobiDB-lite"/>
    </source>
</evidence>
<keyword evidence="2 7" id="KW-0812">Transmembrane</keyword>
<dbReference type="Pfam" id="PF02618">
    <property type="entry name" value="YceG"/>
    <property type="match status" value="1"/>
</dbReference>
<dbReference type="InterPro" id="IPR003770">
    <property type="entry name" value="MLTG-like"/>
</dbReference>
<comment type="subcellular location">
    <subcellularLocation>
        <location evidence="7">Cell membrane</location>
        <topology evidence="7">Single-pass membrane protein</topology>
    </subcellularLocation>
</comment>
<dbReference type="PANTHER" id="PTHR30518:SF2">
    <property type="entry name" value="ENDOLYTIC MUREIN TRANSGLYCOSYLASE"/>
    <property type="match status" value="1"/>
</dbReference>
<dbReference type="GO" id="GO:0009252">
    <property type="term" value="P:peptidoglycan biosynthetic process"/>
    <property type="evidence" value="ECO:0007669"/>
    <property type="project" value="UniProtKB-UniRule"/>
</dbReference>
<gene>
    <name evidence="7" type="primary">mltG</name>
    <name evidence="9" type="ORF">AKG39_02305</name>
</gene>
<reference evidence="10" key="1">
    <citation type="submission" date="2015-07" db="EMBL/GenBank/DDBJ databases">
        <title>Draft genome sequence of Acetobacterium bakii DSM 8293, a potential psychrophilic chemical producer through syngas fermentation.</title>
        <authorList>
            <person name="Song Y."/>
            <person name="Hwang S."/>
            <person name="Cho B.-K."/>
        </authorList>
    </citation>
    <scope>NUCLEOTIDE SEQUENCE [LARGE SCALE GENOMIC DNA]</scope>
    <source>
        <strain evidence="10">DSM 8239</strain>
    </source>
</reference>
<comment type="caution">
    <text evidence="9">The sequence shown here is derived from an EMBL/GenBank/DDBJ whole genome shotgun (WGS) entry which is preliminary data.</text>
</comment>
<dbReference type="EMBL" id="LGYO01000006">
    <property type="protein sequence ID" value="KNZ43291.1"/>
    <property type="molecule type" value="Genomic_DNA"/>
</dbReference>
<feature type="region of interest" description="Disordered" evidence="8">
    <location>
        <begin position="1"/>
        <end position="21"/>
    </location>
</feature>
<feature type="compositionally biased region" description="Basic and acidic residues" evidence="8">
    <location>
        <begin position="1"/>
        <end position="10"/>
    </location>
</feature>
<accession>A0A0L6U448</accession>
<keyword evidence="4 7" id="KW-0472">Membrane</keyword>
<dbReference type="AlphaFoldDB" id="A0A0L6U448"/>
<dbReference type="PANTHER" id="PTHR30518">
    <property type="entry name" value="ENDOLYTIC MUREIN TRANSGLYCOSYLASE"/>
    <property type="match status" value="1"/>
</dbReference>
<evidence type="ECO:0000256" key="6">
    <source>
        <dbReference type="ARBA" id="ARBA00023316"/>
    </source>
</evidence>
<protein>
    <recommendedName>
        <fullName evidence="7">Endolytic murein transglycosylase</fullName>
        <ecNumber evidence="7">4.2.2.29</ecNumber>
    </recommendedName>
    <alternativeName>
        <fullName evidence="7">Peptidoglycan lytic transglycosylase</fullName>
    </alternativeName>
    <alternativeName>
        <fullName evidence="7">Peptidoglycan polymerization terminase</fullName>
    </alternativeName>
</protein>
<dbReference type="STRING" id="52689.AKG39_02305"/>
<organism evidence="9 10">
    <name type="scientific">Acetobacterium bakii</name>
    <dbReference type="NCBI Taxonomy" id="52689"/>
    <lineage>
        <taxon>Bacteria</taxon>
        <taxon>Bacillati</taxon>
        <taxon>Bacillota</taxon>
        <taxon>Clostridia</taxon>
        <taxon>Eubacteriales</taxon>
        <taxon>Eubacteriaceae</taxon>
        <taxon>Acetobacterium</taxon>
    </lineage>
</organism>
<evidence type="ECO:0000313" key="10">
    <source>
        <dbReference type="Proteomes" id="UP000036873"/>
    </source>
</evidence>
<feature type="compositionally biased region" description="Basic residues" evidence="8">
    <location>
        <begin position="11"/>
        <end position="21"/>
    </location>
</feature>
<evidence type="ECO:0000313" key="9">
    <source>
        <dbReference type="EMBL" id="KNZ43291.1"/>
    </source>
</evidence>
<dbReference type="NCBIfam" id="TIGR00247">
    <property type="entry name" value="endolytic transglycosylase MltG"/>
    <property type="match status" value="1"/>
</dbReference>
<dbReference type="Proteomes" id="UP000036873">
    <property type="component" value="Unassembled WGS sequence"/>
</dbReference>
<dbReference type="OrthoDB" id="9814591at2"/>
<evidence type="ECO:0000256" key="1">
    <source>
        <dbReference type="ARBA" id="ARBA00022475"/>
    </source>
</evidence>
<proteinExistence type="inferred from homology"/>
<feature type="transmembrane region" description="Helical" evidence="7">
    <location>
        <begin position="27"/>
        <end position="50"/>
    </location>
</feature>
<dbReference type="CDD" id="cd08010">
    <property type="entry name" value="MltG_like"/>
    <property type="match status" value="1"/>
</dbReference>
<dbReference type="GO" id="GO:0005886">
    <property type="term" value="C:plasma membrane"/>
    <property type="evidence" value="ECO:0007669"/>
    <property type="project" value="UniProtKB-SubCell"/>
</dbReference>
<sequence length="370" mass="41559">MRKTKQEKPVRPPKQKRQRKKKNPVQAIAIIILLIIILGATAVFSFNYFINDKLAPVGNGDPVFVDIEEGSVVSDIAEQLEAENLIQDALAFELMAKKEGLGNQIQSGYYEFKPSESALEILNRLIEGDVYDSAVTIPEGRNIKEFAAILEEQMVCSAEDFIAETQKVGDYQKNYPILSTISLEPKDGVSRTLEGYLFPDTYNFKPNTDPSEVVTAMLDRFVEVYNQDYLNRTAEMGKTVDQIVIMASIIELETKFDDDKANAASVFYNRIAADQPLQSDITVDYARGEKKAILTTEETQFPSPYNTYINKGLPFGPICSFGEPALKAALYPATTEYMYFVADIKTGKIYFNVTYEEHLEDVETYLGPSN</sequence>
<keyword evidence="10" id="KW-1185">Reference proteome</keyword>
<name>A0A0L6U448_9FIRM</name>
<comment type="function">
    <text evidence="7">Functions as a peptidoglycan terminase that cleaves nascent peptidoglycan strands endolytically to terminate their elongation.</text>
</comment>
<dbReference type="GO" id="GO:0008932">
    <property type="term" value="F:lytic endotransglycosylase activity"/>
    <property type="evidence" value="ECO:0007669"/>
    <property type="project" value="UniProtKB-UniRule"/>
</dbReference>
<dbReference type="RefSeq" id="WP_050738740.1">
    <property type="nucleotide sequence ID" value="NZ_LGYO01000006.1"/>
</dbReference>
<feature type="site" description="Important for catalytic activity" evidence="7">
    <location>
        <position position="253"/>
    </location>
</feature>
<keyword evidence="3 7" id="KW-1133">Transmembrane helix</keyword>
<evidence type="ECO:0000256" key="5">
    <source>
        <dbReference type="ARBA" id="ARBA00023239"/>
    </source>
</evidence>
<dbReference type="Gene3D" id="3.30.1490.480">
    <property type="entry name" value="Endolytic murein transglycosylase"/>
    <property type="match status" value="1"/>
</dbReference>
<evidence type="ECO:0000256" key="3">
    <source>
        <dbReference type="ARBA" id="ARBA00022989"/>
    </source>
</evidence>
<comment type="similarity">
    <text evidence="7">Belongs to the transglycosylase MltG family.</text>
</comment>
<dbReference type="HAMAP" id="MF_02065">
    <property type="entry name" value="MltG"/>
    <property type="match status" value="1"/>
</dbReference>
<evidence type="ECO:0000256" key="4">
    <source>
        <dbReference type="ARBA" id="ARBA00023136"/>
    </source>
</evidence>
<keyword evidence="5 7" id="KW-0456">Lyase</keyword>
<keyword evidence="6 7" id="KW-0961">Cell wall biogenesis/degradation</keyword>
<dbReference type="EC" id="4.2.2.29" evidence="7"/>
<evidence type="ECO:0000256" key="7">
    <source>
        <dbReference type="HAMAP-Rule" id="MF_02065"/>
    </source>
</evidence>
<dbReference type="PATRIC" id="fig|52689.4.peg.3166"/>